<proteinExistence type="predicted"/>
<accession>A0ABQ0NY17</accession>
<dbReference type="Pfam" id="PF03562">
    <property type="entry name" value="MltA"/>
    <property type="match status" value="1"/>
</dbReference>
<dbReference type="SMART" id="SM00925">
    <property type="entry name" value="MltA"/>
    <property type="match status" value="1"/>
</dbReference>
<dbReference type="InterPro" id="IPR036908">
    <property type="entry name" value="RlpA-like_sf"/>
</dbReference>
<evidence type="ECO:0000256" key="1">
    <source>
        <dbReference type="ARBA" id="ARBA00001420"/>
    </source>
</evidence>
<evidence type="ECO:0000256" key="3">
    <source>
        <dbReference type="ARBA" id="ARBA00023239"/>
    </source>
</evidence>
<dbReference type="EMBL" id="BAQD01000010">
    <property type="protein sequence ID" value="GBQ06255.1"/>
    <property type="molecule type" value="Genomic_DNA"/>
</dbReference>
<evidence type="ECO:0000259" key="6">
    <source>
        <dbReference type="SMART" id="SM00925"/>
    </source>
</evidence>
<evidence type="ECO:0000256" key="2">
    <source>
        <dbReference type="ARBA" id="ARBA00012587"/>
    </source>
</evidence>
<dbReference type="PANTHER" id="PTHR30124:SF0">
    <property type="entry name" value="MEMBRANE-BOUND LYTIC MUREIN TRANSGLYCOSYLASE A"/>
    <property type="match status" value="1"/>
</dbReference>
<organism evidence="7 8">
    <name type="scientific">Saccharibacter floricola DSM 15669</name>
    <dbReference type="NCBI Taxonomy" id="1123227"/>
    <lineage>
        <taxon>Bacteria</taxon>
        <taxon>Pseudomonadati</taxon>
        <taxon>Pseudomonadota</taxon>
        <taxon>Alphaproteobacteria</taxon>
        <taxon>Acetobacterales</taxon>
        <taxon>Acetobacteraceae</taxon>
        <taxon>Saccharibacter</taxon>
    </lineage>
</organism>
<dbReference type="CDD" id="cd14485">
    <property type="entry name" value="mltA_like_LT_A"/>
    <property type="match status" value="1"/>
</dbReference>
<protein>
    <recommendedName>
        <fullName evidence="2">peptidoglycan lytic exotransglycosylase</fullName>
        <ecNumber evidence="2">4.2.2.n1</ecNumber>
    </recommendedName>
    <alternativeName>
        <fullName evidence="5">Murein hydrolase A</fullName>
    </alternativeName>
</protein>
<dbReference type="CDD" id="cd14668">
    <property type="entry name" value="mlta_B"/>
    <property type="match status" value="1"/>
</dbReference>
<comment type="caution">
    <text evidence="7">The sequence shown here is derived from an EMBL/GenBank/DDBJ whole genome shotgun (WGS) entry which is preliminary data.</text>
</comment>
<sequence>MGALLAMEWPSFGSADMMRYSPLLALVVLLSACMPGVPSGDMDIHKVDFSHLSHWEQEQHQPLLGIVRTECRRLTQLSPNASLGGATSLPYGRKVSDWAGACRALPSSEQTTSEEARQYFETWFQPYLIQDPAFYTGYYEPQVEASLQRQGAYQYPLYRRPADLLRGRTDTGAVVFGHWVNSVFQPYDDRAAINAGALNGKGLEIAWLKSPVDVFFLQLQGAGRLHLPDGKMMRVAYDGRNGQPYNPIGRVLVERGALKTGEVTAESIREWLQAHPQDMRSVMEKNPNYVFFRKVERSPFEGPGGALGIPLTPQRSLAIDRALVPYATPIWVETSVKDQQGQMAPWEHLTFAQDVGTNIRGAGRADLFTGWGESAEAMAGDLKSPGRMILLLPRPSAQSEETSEALDFPSK</sequence>
<dbReference type="PANTHER" id="PTHR30124">
    <property type="entry name" value="MEMBRANE-BOUND LYTIC MUREIN TRANSGLYCOSYLASE A"/>
    <property type="match status" value="1"/>
</dbReference>
<keyword evidence="8" id="KW-1185">Reference proteome</keyword>
<feature type="domain" description="Lytic transglycosylase MltA" evidence="6">
    <location>
        <begin position="142"/>
        <end position="293"/>
    </location>
</feature>
<evidence type="ECO:0000256" key="4">
    <source>
        <dbReference type="ARBA" id="ARBA00023316"/>
    </source>
</evidence>
<evidence type="ECO:0000256" key="5">
    <source>
        <dbReference type="ARBA" id="ARBA00030918"/>
    </source>
</evidence>
<comment type="catalytic activity">
    <reaction evidence="1">
        <text>Exolytic cleavage of the (1-&gt;4)-beta-glycosidic linkage between N-acetylmuramic acid (MurNAc) and N-acetylglucosamine (GlcNAc) residues in peptidoglycan, from either the reducing or the non-reducing ends of the peptidoglycan chains, with concomitant formation of a 1,6-anhydrobond in the MurNAc residue.</text>
        <dbReference type="EC" id="4.2.2.n1"/>
    </reaction>
</comment>
<dbReference type="Gene3D" id="2.40.240.50">
    <property type="entry name" value="Barwin-like endoglucanases"/>
    <property type="match status" value="1"/>
</dbReference>
<keyword evidence="3" id="KW-0456">Lyase</keyword>
<name>A0ABQ0NY17_9PROT</name>
<dbReference type="Proteomes" id="UP001062901">
    <property type="component" value="Unassembled WGS sequence"/>
</dbReference>
<keyword evidence="4" id="KW-0961">Cell wall biogenesis/degradation</keyword>
<dbReference type="SUPFAM" id="SSF50685">
    <property type="entry name" value="Barwin-like endoglucanases"/>
    <property type="match status" value="1"/>
</dbReference>
<dbReference type="InterPro" id="IPR005300">
    <property type="entry name" value="MltA_B"/>
</dbReference>
<gene>
    <name evidence="7" type="ORF">AA15669_0852</name>
</gene>
<dbReference type="InterPro" id="IPR010611">
    <property type="entry name" value="3D_dom"/>
</dbReference>
<reference evidence="7" key="1">
    <citation type="submission" date="2013-04" db="EMBL/GenBank/DDBJ databases">
        <title>The genome sequencing project of 58 acetic acid bacteria.</title>
        <authorList>
            <person name="Okamoto-Kainuma A."/>
            <person name="Ishikawa M."/>
            <person name="Umino S."/>
            <person name="Koizumi Y."/>
            <person name="Shiwa Y."/>
            <person name="Yoshikawa H."/>
            <person name="Matsutani M."/>
            <person name="Matsushita K."/>
        </authorList>
    </citation>
    <scope>NUCLEOTIDE SEQUENCE</scope>
    <source>
        <strain evidence="7">DSM 15669</strain>
    </source>
</reference>
<dbReference type="PIRSF" id="PIRSF019422">
    <property type="entry name" value="MltA"/>
    <property type="match status" value="1"/>
</dbReference>
<evidence type="ECO:0000313" key="8">
    <source>
        <dbReference type="Proteomes" id="UP001062901"/>
    </source>
</evidence>
<evidence type="ECO:0000313" key="7">
    <source>
        <dbReference type="EMBL" id="GBQ06255.1"/>
    </source>
</evidence>
<dbReference type="Pfam" id="PF06725">
    <property type="entry name" value="3D"/>
    <property type="match status" value="1"/>
</dbReference>
<dbReference type="Gene3D" id="2.40.40.10">
    <property type="entry name" value="RlpA-like domain"/>
    <property type="match status" value="1"/>
</dbReference>
<dbReference type="InterPro" id="IPR026044">
    <property type="entry name" value="MltA"/>
</dbReference>
<dbReference type="EC" id="4.2.2.n1" evidence="2"/>